<feature type="coiled-coil region" evidence="1">
    <location>
        <begin position="1"/>
        <end position="95"/>
    </location>
</feature>
<dbReference type="Proteomes" id="UP000298663">
    <property type="component" value="Unassembled WGS sequence"/>
</dbReference>
<evidence type="ECO:0000313" key="3">
    <source>
        <dbReference type="Proteomes" id="UP000298663"/>
    </source>
</evidence>
<dbReference type="EMBL" id="AZBU02000004">
    <property type="protein sequence ID" value="TKR81710.1"/>
    <property type="molecule type" value="Genomic_DNA"/>
</dbReference>
<protein>
    <submittedName>
        <fullName evidence="2">Uncharacterized protein</fullName>
    </submittedName>
</protein>
<reference evidence="2 3" key="2">
    <citation type="journal article" date="2019" name="G3 (Bethesda)">
        <title>Hybrid Assembly of the Genome of the Entomopathogenic Nematode Steinernema carpocapsae Identifies the X-Chromosome.</title>
        <authorList>
            <person name="Serra L."/>
            <person name="Macchietto M."/>
            <person name="Macias-Munoz A."/>
            <person name="McGill C.J."/>
            <person name="Rodriguez I.M."/>
            <person name="Rodriguez B."/>
            <person name="Murad R."/>
            <person name="Mortazavi A."/>
        </authorList>
    </citation>
    <scope>NUCLEOTIDE SEQUENCE [LARGE SCALE GENOMIC DNA]</scope>
    <source>
        <strain evidence="2 3">ALL</strain>
    </source>
</reference>
<gene>
    <name evidence="2" type="ORF">L596_015540</name>
</gene>
<evidence type="ECO:0000313" key="2">
    <source>
        <dbReference type="EMBL" id="TKR81710.1"/>
    </source>
</evidence>
<sequence>MEEEIRKLREAKEVLEMELNEVLKSKDVLEQKLEEAEQNLKTEKIRNGRLKCLVFTLEHTNLLSNPSKSIARIEIEKLKEEKNFMVELLEEKDAEILALQSANWTLEKTLGEQKRDFMRQLMDYEKSCNEASIAQDDLERKLEAKKHHDGDTLISDFHNEIRSLQKSRTK</sequence>
<evidence type="ECO:0000256" key="1">
    <source>
        <dbReference type="SAM" id="Coils"/>
    </source>
</evidence>
<name>A0A4U5NGA1_STECR</name>
<accession>A0A4U5NGA1</accession>
<dbReference type="AlphaFoldDB" id="A0A4U5NGA1"/>
<dbReference type="OrthoDB" id="3549872at2759"/>
<keyword evidence="3" id="KW-1185">Reference proteome</keyword>
<proteinExistence type="predicted"/>
<organism evidence="2 3">
    <name type="scientific">Steinernema carpocapsae</name>
    <name type="common">Entomopathogenic nematode</name>
    <dbReference type="NCBI Taxonomy" id="34508"/>
    <lineage>
        <taxon>Eukaryota</taxon>
        <taxon>Metazoa</taxon>
        <taxon>Ecdysozoa</taxon>
        <taxon>Nematoda</taxon>
        <taxon>Chromadorea</taxon>
        <taxon>Rhabditida</taxon>
        <taxon>Tylenchina</taxon>
        <taxon>Panagrolaimomorpha</taxon>
        <taxon>Strongyloidoidea</taxon>
        <taxon>Steinernematidae</taxon>
        <taxon>Steinernema</taxon>
    </lineage>
</organism>
<comment type="caution">
    <text evidence="2">The sequence shown here is derived from an EMBL/GenBank/DDBJ whole genome shotgun (WGS) entry which is preliminary data.</text>
</comment>
<reference evidence="2 3" key="1">
    <citation type="journal article" date="2015" name="Genome Biol.">
        <title>Comparative genomics of Steinernema reveals deeply conserved gene regulatory networks.</title>
        <authorList>
            <person name="Dillman A.R."/>
            <person name="Macchietto M."/>
            <person name="Porter C.F."/>
            <person name="Rogers A."/>
            <person name="Williams B."/>
            <person name="Antoshechkin I."/>
            <person name="Lee M.M."/>
            <person name="Goodwin Z."/>
            <person name="Lu X."/>
            <person name="Lewis E.E."/>
            <person name="Goodrich-Blair H."/>
            <person name="Stock S.P."/>
            <person name="Adams B.J."/>
            <person name="Sternberg P.W."/>
            <person name="Mortazavi A."/>
        </authorList>
    </citation>
    <scope>NUCLEOTIDE SEQUENCE [LARGE SCALE GENOMIC DNA]</scope>
    <source>
        <strain evidence="2 3">ALL</strain>
    </source>
</reference>
<keyword evidence="1" id="KW-0175">Coiled coil</keyword>